<dbReference type="SUPFAM" id="SSF55874">
    <property type="entry name" value="ATPase domain of HSP90 chaperone/DNA topoisomerase II/histidine kinase"/>
    <property type="match status" value="1"/>
</dbReference>
<evidence type="ECO:0000256" key="2">
    <source>
        <dbReference type="ARBA" id="ARBA00012438"/>
    </source>
</evidence>
<dbReference type="AlphaFoldDB" id="A0A172ZD92"/>
<keyword evidence="13" id="KW-1185">Reference proteome</keyword>
<proteinExistence type="predicted"/>
<dbReference type="OrthoDB" id="773385at2"/>
<evidence type="ECO:0000259" key="10">
    <source>
        <dbReference type="Pfam" id="PF02518"/>
    </source>
</evidence>
<feature type="transmembrane region" description="Helical" evidence="9">
    <location>
        <begin position="5"/>
        <end position="24"/>
    </location>
</feature>
<dbReference type="PANTHER" id="PTHR24421:SF10">
    <property type="entry name" value="NITRATE_NITRITE SENSOR PROTEIN NARQ"/>
    <property type="match status" value="1"/>
</dbReference>
<feature type="domain" description="Histidine kinase/HSP90-like ATPase" evidence="10">
    <location>
        <begin position="186"/>
        <end position="270"/>
    </location>
</feature>
<keyword evidence="6" id="KW-0418">Kinase</keyword>
<keyword evidence="3" id="KW-0597">Phosphoprotein</keyword>
<evidence type="ECO:0000256" key="3">
    <source>
        <dbReference type="ARBA" id="ARBA00022553"/>
    </source>
</evidence>
<sequence>MSYRWMKWTILFLPTVTIGLWEYVRHQLLMPYLSMEAGNWLSPVIVYIVSVTLLRRMFTMMEHTQSALDQERMAKGKLQERQLLAGELHDGVAQSLFLLGVKLDQARRRFDDPEVQKMLNDISRTVSEANHDVRQSIANLKYSPRQEDIGATSLEYRIGEMIPLAGVKAELDWQLDEGLLRPDEQAELLACIREALLNIHKHAGARHVTISGSEQDGEWQVTVQDDGKGYDERALNDPGTFGLRITAERAELRGWTFALRREEGWTRFILTGGSRHG</sequence>
<feature type="transmembrane region" description="Helical" evidence="9">
    <location>
        <begin position="40"/>
        <end position="58"/>
    </location>
</feature>
<dbReference type="InterPro" id="IPR050482">
    <property type="entry name" value="Sensor_HK_TwoCompSys"/>
</dbReference>
<keyword evidence="5" id="KW-0547">Nucleotide-binding</keyword>
<dbReference type="GO" id="GO:0046983">
    <property type="term" value="F:protein dimerization activity"/>
    <property type="evidence" value="ECO:0007669"/>
    <property type="project" value="InterPro"/>
</dbReference>
<evidence type="ECO:0000256" key="5">
    <source>
        <dbReference type="ARBA" id="ARBA00022741"/>
    </source>
</evidence>
<evidence type="ECO:0000313" key="12">
    <source>
        <dbReference type="EMBL" id="ANF95322.1"/>
    </source>
</evidence>
<dbReference type="Pfam" id="PF02518">
    <property type="entry name" value="HATPase_c"/>
    <property type="match status" value="1"/>
</dbReference>
<reference evidence="12 13" key="2">
    <citation type="journal article" date="2016" name="Int. J. Syst. Evol. Microbiol.">
        <title>Paenibacillus bovis sp. nov., isolated from raw yak (Bos grunniens) milk.</title>
        <authorList>
            <person name="Gao C."/>
            <person name="Han J."/>
            <person name="Liu Z."/>
            <person name="Xu X."/>
            <person name="Hang F."/>
            <person name="Wu Z."/>
        </authorList>
    </citation>
    <scope>NUCLEOTIDE SEQUENCE [LARGE SCALE GENOMIC DNA]</scope>
    <source>
        <strain evidence="12 13">BD3526</strain>
    </source>
</reference>
<evidence type="ECO:0000256" key="9">
    <source>
        <dbReference type="SAM" id="Phobius"/>
    </source>
</evidence>
<evidence type="ECO:0000313" key="13">
    <source>
        <dbReference type="Proteomes" id="UP000078148"/>
    </source>
</evidence>
<comment type="catalytic activity">
    <reaction evidence="1">
        <text>ATP + protein L-histidine = ADP + protein N-phospho-L-histidine.</text>
        <dbReference type="EC" id="2.7.13.3"/>
    </reaction>
</comment>
<keyword evidence="7" id="KW-0067">ATP-binding</keyword>
<evidence type="ECO:0000256" key="6">
    <source>
        <dbReference type="ARBA" id="ARBA00022777"/>
    </source>
</evidence>
<accession>A0A172ZD92</accession>
<dbReference type="InterPro" id="IPR011712">
    <property type="entry name" value="Sig_transdc_His_kin_sub3_dim/P"/>
</dbReference>
<keyword evidence="9" id="KW-1133">Transmembrane helix</keyword>
<name>A0A172ZD92_9BACL</name>
<evidence type="ECO:0000256" key="1">
    <source>
        <dbReference type="ARBA" id="ARBA00000085"/>
    </source>
</evidence>
<dbReference type="GO" id="GO:0000155">
    <property type="term" value="F:phosphorelay sensor kinase activity"/>
    <property type="evidence" value="ECO:0007669"/>
    <property type="project" value="InterPro"/>
</dbReference>
<keyword evidence="8" id="KW-0902">Two-component regulatory system</keyword>
<dbReference type="Pfam" id="PF07730">
    <property type="entry name" value="HisKA_3"/>
    <property type="match status" value="1"/>
</dbReference>
<evidence type="ECO:0000259" key="11">
    <source>
        <dbReference type="Pfam" id="PF07730"/>
    </source>
</evidence>
<keyword evidence="9" id="KW-0812">Transmembrane</keyword>
<dbReference type="Proteomes" id="UP000078148">
    <property type="component" value="Chromosome"/>
</dbReference>
<dbReference type="InterPro" id="IPR003594">
    <property type="entry name" value="HATPase_dom"/>
</dbReference>
<feature type="domain" description="Signal transduction histidine kinase subgroup 3 dimerisation and phosphoacceptor" evidence="11">
    <location>
        <begin position="80"/>
        <end position="141"/>
    </location>
</feature>
<dbReference type="EMBL" id="CP013023">
    <property type="protein sequence ID" value="ANF95322.1"/>
    <property type="molecule type" value="Genomic_DNA"/>
</dbReference>
<dbReference type="InterPro" id="IPR036890">
    <property type="entry name" value="HATPase_C_sf"/>
</dbReference>
<evidence type="ECO:0000256" key="7">
    <source>
        <dbReference type="ARBA" id="ARBA00022840"/>
    </source>
</evidence>
<evidence type="ECO:0000256" key="8">
    <source>
        <dbReference type="ARBA" id="ARBA00023012"/>
    </source>
</evidence>
<dbReference type="Gene3D" id="1.20.5.1930">
    <property type="match status" value="1"/>
</dbReference>
<dbReference type="Gene3D" id="3.30.565.10">
    <property type="entry name" value="Histidine kinase-like ATPase, C-terminal domain"/>
    <property type="match status" value="1"/>
</dbReference>
<gene>
    <name evidence="12" type="ORF">AR543_04355</name>
</gene>
<dbReference type="GO" id="GO:0005524">
    <property type="term" value="F:ATP binding"/>
    <property type="evidence" value="ECO:0007669"/>
    <property type="project" value="UniProtKB-KW"/>
</dbReference>
<dbReference type="RefSeq" id="WP_060532142.1">
    <property type="nucleotide sequence ID" value="NZ_CP013023.1"/>
</dbReference>
<dbReference type="EC" id="2.7.13.3" evidence="2"/>
<dbReference type="KEGG" id="pbv:AR543_04355"/>
<reference evidence="13" key="1">
    <citation type="submission" date="2015-10" db="EMBL/GenBank/DDBJ databases">
        <title>Genome of Paenibacillus bovis sp. nov.</title>
        <authorList>
            <person name="Wu Z."/>
            <person name="Gao C."/>
            <person name="Liu Z."/>
            <person name="Zheng H."/>
        </authorList>
    </citation>
    <scope>NUCLEOTIDE SEQUENCE [LARGE SCALE GENOMIC DNA]</scope>
    <source>
        <strain evidence="13">BD3526</strain>
    </source>
</reference>
<keyword evidence="4" id="KW-0808">Transferase</keyword>
<dbReference type="GO" id="GO:0016020">
    <property type="term" value="C:membrane"/>
    <property type="evidence" value="ECO:0007669"/>
    <property type="project" value="InterPro"/>
</dbReference>
<keyword evidence="9" id="KW-0472">Membrane</keyword>
<dbReference type="STRING" id="1616788.AR543_04355"/>
<protein>
    <recommendedName>
        <fullName evidence="2">histidine kinase</fullName>
        <ecNumber evidence="2">2.7.13.3</ecNumber>
    </recommendedName>
</protein>
<evidence type="ECO:0000256" key="4">
    <source>
        <dbReference type="ARBA" id="ARBA00022679"/>
    </source>
</evidence>
<organism evidence="12 13">
    <name type="scientific">Paenibacillus bovis</name>
    <dbReference type="NCBI Taxonomy" id="1616788"/>
    <lineage>
        <taxon>Bacteria</taxon>
        <taxon>Bacillati</taxon>
        <taxon>Bacillota</taxon>
        <taxon>Bacilli</taxon>
        <taxon>Bacillales</taxon>
        <taxon>Paenibacillaceae</taxon>
        <taxon>Paenibacillus</taxon>
    </lineage>
</organism>
<dbReference type="PANTHER" id="PTHR24421">
    <property type="entry name" value="NITRATE/NITRITE SENSOR PROTEIN NARX-RELATED"/>
    <property type="match status" value="1"/>
</dbReference>
<dbReference type="CDD" id="cd16917">
    <property type="entry name" value="HATPase_UhpB-NarQ-NarX-like"/>
    <property type="match status" value="1"/>
</dbReference>